<dbReference type="EMBL" id="LAZR01041321">
    <property type="protein sequence ID" value="KKL12290.1"/>
    <property type="molecule type" value="Genomic_DNA"/>
</dbReference>
<dbReference type="InterPro" id="IPR003615">
    <property type="entry name" value="HNH_nuc"/>
</dbReference>
<comment type="caution">
    <text evidence="2">The sequence shown here is derived from an EMBL/GenBank/DDBJ whole genome shotgun (WGS) entry which is preliminary data.</text>
</comment>
<organism evidence="2">
    <name type="scientific">marine sediment metagenome</name>
    <dbReference type="NCBI Taxonomy" id="412755"/>
    <lineage>
        <taxon>unclassified sequences</taxon>
        <taxon>metagenomes</taxon>
        <taxon>ecological metagenomes</taxon>
    </lineage>
</organism>
<feature type="non-terminal residue" evidence="2">
    <location>
        <position position="1"/>
    </location>
</feature>
<dbReference type="Pfam" id="PF13392">
    <property type="entry name" value="HNH_3"/>
    <property type="match status" value="1"/>
</dbReference>
<evidence type="ECO:0000259" key="1">
    <source>
        <dbReference type="Pfam" id="PF13392"/>
    </source>
</evidence>
<evidence type="ECO:0000313" key="2">
    <source>
        <dbReference type="EMBL" id="KKL12290.1"/>
    </source>
</evidence>
<proteinExistence type="predicted"/>
<dbReference type="SUPFAM" id="SSF54060">
    <property type="entry name" value="His-Me finger endonucleases"/>
    <property type="match status" value="1"/>
</dbReference>
<sequence length="130" mass="14240">GYGRITEGGDNGKELAAHRVAWELAFGPIPEGLSVCHRCDNPPCVRPDHLFLGTHSDNILDALAKGRLDPVKMGQYNAKLSEHDVIEIRNLFSSATATRTQLAERYGVTRTTIEYVTKGSTWQHVGGPIV</sequence>
<accession>A0A0F9AS96</accession>
<dbReference type="InterPro" id="IPR044930">
    <property type="entry name" value="Homing_endonuclease_His-Me"/>
</dbReference>
<feature type="domain" description="HNH nuclease" evidence="1">
    <location>
        <begin position="16"/>
        <end position="58"/>
    </location>
</feature>
<reference evidence="2" key="1">
    <citation type="journal article" date="2015" name="Nature">
        <title>Complex archaea that bridge the gap between prokaryotes and eukaryotes.</title>
        <authorList>
            <person name="Spang A."/>
            <person name="Saw J.H."/>
            <person name="Jorgensen S.L."/>
            <person name="Zaremba-Niedzwiedzka K."/>
            <person name="Martijn J."/>
            <person name="Lind A.E."/>
            <person name="van Eijk R."/>
            <person name="Schleper C."/>
            <person name="Guy L."/>
            <person name="Ettema T.J."/>
        </authorList>
    </citation>
    <scope>NUCLEOTIDE SEQUENCE</scope>
</reference>
<name>A0A0F9AS96_9ZZZZ</name>
<dbReference type="GO" id="GO:0004519">
    <property type="term" value="F:endonuclease activity"/>
    <property type="evidence" value="ECO:0007669"/>
    <property type="project" value="InterPro"/>
</dbReference>
<dbReference type="AlphaFoldDB" id="A0A0F9AS96"/>
<gene>
    <name evidence="2" type="ORF">LCGC14_2537270</name>
</gene>
<protein>
    <recommendedName>
        <fullName evidence="1">HNH nuclease domain-containing protein</fullName>
    </recommendedName>
</protein>
<dbReference type="InterPro" id="IPR044925">
    <property type="entry name" value="His-Me_finger_sf"/>
</dbReference>
<dbReference type="Gene3D" id="3.90.75.10">
    <property type="entry name" value="Homing Intron 3 (I-ppo) Encoded Endonuclease, Chain A"/>
    <property type="match status" value="1"/>
</dbReference>